<dbReference type="Pfam" id="PF03009">
    <property type="entry name" value="GDPD"/>
    <property type="match status" value="1"/>
</dbReference>
<dbReference type="PANTHER" id="PTHR46211:SF1">
    <property type="entry name" value="GLYCEROPHOSPHODIESTER PHOSPHODIESTERASE, CYTOPLASMIC"/>
    <property type="match status" value="1"/>
</dbReference>
<dbReference type="InterPro" id="IPR030395">
    <property type="entry name" value="GP_PDE_dom"/>
</dbReference>
<dbReference type="EMBL" id="CP082237">
    <property type="protein sequence ID" value="QZT33253.1"/>
    <property type="molecule type" value="Genomic_DNA"/>
</dbReference>
<sequence length="241" mass="27883">MIVIAHRGSSQLAPENTLPAIKQALRDRIEAIEIDVQMTKDGQVIVFHDEWLGRTTNGNGFVYDTLYAEIRRLDAGKWFHPRFTGTHVPLLAEVLKLLKDHPVTLNIELKNNLIDYPGLEKSVIDLVHRYKMENKVILSSFRVDSLQTCLSLAPHIRRGLLCWGTLDPFFSNHAWRELQLYSIHPHVALLGDNLRLLQQEGYYIFPYVIERKSQLTLCQDFNVDGVFTNCPRRIKKLLRQN</sequence>
<dbReference type="GO" id="GO:0008081">
    <property type="term" value="F:phosphoric diester hydrolase activity"/>
    <property type="evidence" value="ECO:0007669"/>
    <property type="project" value="InterPro"/>
</dbReference>
<dbReference type="RefSeq" id="WP_007506182.1">
    <property type="nucleotide sequence ID" value="NZ_AFCE01000163.1"/>
</dbReference>
<keyword evidence="5" id="KW-1185">Reference proteome</keyword>
<dbReference type="Proteomes" id="UP000010716">
    <property type="component" value="Unassembled WGS sequence"/>
</dbReference>
<dbReference type="InterPro" id="IPR017946">
    <property type="entry name" value="PLC-like_Pdiesterase_TIM-brl"/>
</dbReference>
<evidence type="ECO:0000313" key="5">
    <source>
        <dbReference type="Proteomes" id="UP000825179"/>
    </source>
</evidence>
<feature type="domain" description="GP-PDE" evidence="1">
    <location>
        <begin position="1"/>
        <end position="238"/>
    </location>
</feature>
<dbReference type="AlphaFoldDB" id="F5LAA7"/>
<reference evidence="3" key="3">
    <citation type="submission" date="2021-08" db="EMBL/GenBank/DDBJ databases">
        <authorList>
            <person name="de Jong S."/>
            <person name="van den Broek M."/>
            <person name="Merkel A."/>
            <person name="de la Torre Cortes P."/>
            <person name="Kalamorz F."/>
            <person name="Cook G."/>
            <person name="van Loosdrecht M."/>
            <person name="McMillan D."/>
        </authorList>
    </citation>
    <scope>NUCLEOTIDE SEQUENCE</scope>
    <source>
        <strain evidence="3">TA2.A1</strain>
    </source>
</reference>
<evidence type="ECO:0000313" key="2">
    <source>
        <dbReference type="EMBL" id="EGL81656.1"/>
    </source>
</evidence>
<organism evidence="2 4">
    <name type="scientific">Caldalkalibacillus thermarum (strain TA2.A1)</name>
    <dbReference type="NCBI Taxonomy" id="986075"/>
    <lineage>
        <taxon>Bacteria</taxon>
        <taxon>Bacillati</taxon>
        <taxon>Bacillota</taxon>
        <taxon>Bacilli</taxon>
        <taxon>Bacillales</taxon>
        <taxon>Bacillaceae</taxon>
        <taxon>Caldalkalibacillus</taxon>
    </lineage>
</organism>
<dbReference type="OrthoDB" id="384721at2"/>
<dbReference type="SUPFAM" id="SSF51695">
    <property type="entry name" value="PLC-like phosphodiesterases"/>
    <property type="match status" value="1"/>
</dbReference>
<proteinExistence type="predicted"/>
<evidence type="ECO:0000259" key="1">
    <source>
        <dbReference type="PROSITE" id="PS51704"/>
    </source>
</evidence>
<dbReference type="GO" id="GO:0006629">
    <property type="term" value="P:lipid metabolic process"/>
    <property type="evidence" value="ECO:0007669"/>
    <property type="project" value="InterPro"/>
</dbReference>
<dbReference type="PROSITE" id="PS51704">
    <property type="entry name" value="GP_PDE"/>
    <property type="match status" value="1"/>
</dbReference>
<dbReference type="Gene3D" id="3.20.20.190">
    <property type="entry name" value="Phosphatidylinositol (PI) phosphodiesterase"/>
    <property type="match status" value="1"/>
</dbReference>
<dbReference type="PANTHER" id="PTHR46211">
    <property type="entry name" value="GLYCEROPHOSPHORYL DIESTER PHOSPHODIESTERASE"/>
    <property type="match status" value="1"/>
</dbReference>
<dbReference type="EMBL" id="AFCE01000163">
    <property type="protein sequence ID" value="EGL81656.1"/>
    <property type="molecule type" value="Genomic_DNA"/>
</dbReference>
<dbReference type="KEGG" id="cthu:HUR95_13280"/>
<evidence type="ECO:0000313" key="3">
    <source>
        <dbReference type="EMBL" id="QZT33253.1"/>
    </source>
</evidence>
<name>F5LAA7_CALTT</name>
<dbReference type="Proteomes" id="UP000825179">
    <property type="component" value="Chromosome"/>
</dbReference>
<evidence type="ECO:0000313" key="4">
    <source>
        <dbReference type="Proteomes" id="UP000010716"/>
    </source>
</evidence>
<reference evidence="2 4" key="1">
    <citation type="journal article" date="2011" name="J. Bacteriol.">
        <title>Draft genome sequence of the thermoalkaliphilic Caldalkalibacillus thermarum strain TA2.A1.</title>
        <authorList>
            <person name="Kalamorz F."/>
            <person name="Keis S."/>
            <person name="McMillan D.G."/>
            <person name="Olsson K."/>
            <person name="Stanton J.A."/>
            <person name="Stockwell P."/>
            <person name="Black M.A."/>
            <person name="Klingeman D.M."/>
            <person name="Land M.L."/>
            <person name="Han C.S."/>
            <person name="Martin S.L."/>
            <person name="Becher S.A."/>
            <person name="Peddie C.J."/>
            <person name="Morgan H.W."/>
            <person name="Matthies D."/>
            <person name="Preiss L."/>
            <person name="Meier T."/>
            <person name="Brown S.D."/>
            <person name="Cook G.M."/>
        </authorList>
    </citation>
    <scope>NUCLEOTIDE SEQUENCE [LARGE SCALE GENOMIC DNA]</scope>
    <source>
        <strain evidence="2 4">TA2.A1</strain>
    </source>
</reference>
<protein>
    <submittedName>
        <fullName evidence="3">Glycerophosphodiester phosphodiesterase</fullName>
    </submittedName>
    <submittedName>
        <fullName evidence="2">Glycerophosphoryl diester phosphodiesterase</fullName>
    </submittedName>
</protein>
<accession>F5LAA7</accession>
<gene>
    <name evidence="2" type="ORF">CathTA2_2842</name>
    <name evidence="3" type="ORF">HUR95_13280</name>
</gene>
<dbReference type="eggNOG" id="COG0584">
    <property type="taxonomic scope" value="Bacteria"/>
</dbReference>
<reference evidence="3 5" key="2">
    <citation type="journal article" date="2020" name="Extremophiles">
        <title>Genomic analysis of Caldalkalibacillus thermarum TA2.A1 reveals aerobic alkaliphilic metabolism and evolutionary hallmarks linking alkaliphilic bacteria and plant life.</title>
        <authorList>
            <person name="de Jong S.I."/>
            <person name="van den Broek M.A."/>
            <person name="Merkel A.Y."/>
            <person name="de la Torre Cortes P."/>
            <person name="Kalamorz F."/>
            <person name="Cook G.M."/>
            <person name="van Loosdrecht M.C.M."/>
            <person name="McMillan D.G.G."/>
        </authorList>
    </citation>
    <scope>NUCLEOTIDE SEQUENCE [LARGE SCALE GENOMIC DNA]</scope>
    <source>
        <strain evidence="3 5">TA2.A1</strain>
    </source>
</reference>